<dbReference type="InterPro" id="IPR013024">
    <property type="entry name" value="GGCT-like"/>
</dbReference>
<dbReference type="EMBL" id="QENQ01000001">
    <property type="protein sequence ID" value="PVX30656.1"/>
    <property type="molecule type" value="Genomic_DNA"/>
</dbReference>
<reference evidence="2 3" key="1">
    <citation type="submission" date="2018-05" db="EMBL/GenBank/DDBJ databases">
        <title>Description of Sphingomonas pokkalii sp nov, isolated from the rhizosphere of saline tolerant pokkali rice and its draft genome analysis.</title>
        <authorList>
            <person name="Menon R."/>
            <person name="Kumari S."/>
            <person name="Rameshkumar N."/>
        </authorList>
    </citation>
    <scope>NUCLEOTIDE SEQUENCE [LARGE SCALE GENOMIC DNA]</scope>
    <source>
        <strain evidence="2 3">L3B27</strain>
    </source>
</reference>
<evidence type="ECO:0000259" key="1">
    <source>
        <dbReference type="Pfam" id="PF06094"/>
    </source>
</evidence>
<dbReference type="InterPro" id="IPR036568">
    <property type="entry name" value="GGCT-like_sf"/>
</dbReference>
<keyword evidence="2" id="KW-0436">Ligase</keyword>
<dbReference type="InterPro" id="IPR009288">
    <property type="entry name" value="AIG2-like_dom"/>
</dbReference>
<evidence type="ECO:0000313" key="2">
    <source>
        <dbReference type="EMBL" id="PVX30656.1"/>
    </source>
</evidence>
<dbReference type="Pfam" id="PF06094">
    <property type="entry name" value="GGACT"/>
    <property type="match status" value="1"/>
</dbReference>
<name>A0A2U0SH14_9SPHN</name>
<gene>
    <name evidence="2" type="ORF">DD559_15985</name>
</gene>
<dbReference type="OrthoDB" id="9798388at2"/>
<organism evidence="2 3">
    <name type="scientific">Sphingomonas pokkalii</name>
    <dbReference type="NCBI Taxonomy" id="2175090"/>
    <lineage>
        <taxon>Bacteria</taxon>
        <taxon>Pseudomonadati</taxon>
        <taxon>Pseudomonadota</taxon>
        <taxon>Alphaproteobacteria</taxon>
        <taxon>Sphingomonadales</taxon>
        <taxon>Sphingomonadaceae</taxon>
        <taxon>Sphingomonas</taxon>
    </lineage>
</organism>
<dbReference type="Gene3D" id="3.10.490.10">
    <property type="entry name" value="Gamma-glutamyl cyclotransferase-like"/>
    <property type="match status" value="1"/>
</dbReference>
<proteinExistence type="predicted"/>
<dbReference type="GO" id="GO:0016874">
    <property type="term" value="F:ligase activity"/>
    <property type="evidence" value="ECO:0007669"/>
    <property type="project" value="UniProtKB-KW"/>
</dbReference>
<accession>A0A2U0SH14</accession>
<protein>
    <submittedName>
        <fullName evidence="2">UDP-N-acetylmuramate--alanine ligase</fullName>
    </submittedName>
</protein>
<dbReference type="CDD" id="cd06661">
    <property type="entry name" value="GGCT_like"/>
    <property type="match status" value="1"/>
</dbReference>
<dbReference type="RefSeq" id="WP_116470065.1">
    <property type="nucleotide sequence ID" value="NZ_QENQ01000001.1"/>
</dbReference>
<comment type="caution">
    <text evidence="2">The sequence shown here is derived from an EMBL/GenBank/DDBJ whole genome shotgun (WGS) entry which is preliminary data.</text>
</comment>
<dbReference type="Proteomes" id="UP000245890">
    <property type="component" value="Unassembled WGS sequence"/>
</dbReference>
<sequence length="108" mass="11939">MEPLFSYGTLQLDQVQRRQFGRLLEGSDDVLHGYVVTEIQISDPAVLDASGVETHLALVPGDGPAIRGKVFRLTPQELAAADIYESENYRRAWVPLASGTHAWVYVKA</sequence>
<dbReference type="SUPFAM" id="SSF110857">
    <property type="entry name" value="Gamma-glutamyl cyclotransferase-like"/>
    <property type="match status" value="1"/>
</dbReference>
<feature type="domain" description="Gamma-glutamylcyclotransferase AIG2-like" evidence="1">
    <location>
        <begin position="4"/>
        <end position="107"/>
    </location>
</feature>
<dbReference type="AlphaFoldDB" id="A0A2U0SH14"/>
<evidence type="ECO:0000313" key="3">
    <source>
        <dbReference type="Proteomes" id="UP000245890"/>
    </source>
</evidence>
<keyword evidence="3" id="KW-1185">Reference proteome</keyword>